<reference evidence="3" key="1">
    <citation type="submission" date="2020-07" db="EMBL/GenBank/DDBJ databases">
        <title>Genome sequence and genetic diversity analysis of an under-domesticated orphan crop, white fonio (Digitaria exilis).</title>
        <authorList>
            <person name="Bennetzen J.L."/>
            <person name="Chen S."/>
            <person name="Ma X."/>
            <person name="Wang X."/>
            <person name="Yssel A.E.J."/>
            <person name="Chaluvadi S.R."/>
            <person name="Johnson M."/>
            <person name="Gangashetty P."/>
            <person name="Hamidou F."/>
            <person name="Sanogo M.D."/>
            <person name="Zwaenepoel A."/>
            <person name="Wallace J."/>
            <person name="Van De Peer Y."/>
            <person name="Van Deynze A."/>
        </authorList>
    </citation>
    <scope>NUCLEOTIDE SEQUENCE</scope>
    <source>
        <tissue evidence="3">Leaves</tissue>
    </source>
</reference>
<feature type="region of interest" description="Disordered" evidence="1">
    <location>
        <begin position="1603"/>
        <end position="1681"/>
    </location>
</feature>
<feature type="compositionally biased region" description="Low complexity" evidence="1">
    <location>
        <begin position="1644"/>
        <end position="1655"/>
    </location>
</feature>
<feature type="compositionally biased region" description="Basic and acidic residues" evidence="1">
    <location>
        <begin position="562"/>
        <end position="576"/>
    </location>
</feature>
<evidence type="ECO:0000313" key="4">
    <source>
        <dbReference type="Proteomes" id="UP000636709"/>
    </source>
</evidence>
<protein>
    <recommendedName>
        <fullName evidence="2">Retrotransposon gag domain-containing protein</fullName>
    </recommendedName>
</protein>
<dbReference type="EMBL" id="JACEFO010001677">
    <property type="protein sequence ID" value="KAF8722049.1"/>
    <property type="molecule type" value="Genomic_DNA"/>
</dbReference>
<organism evidence="3 4">
    <name type="scientific">Digitaria exilis</name>
    <dbReference type="NCBI Taxonomy" id="1010633"/>
    <lineage>
        <taxon>Eukaryota</taxon>
        <taxon>Viridiplantae</taxon>
        <taxon>Streptophyta</taxon>
        <taxon>Embryophyta</taxon>
        <taxon>Tracheophyta</taxon>
        <taxon>Spermatophyta</taxon>
        <taxon>Magnoliopsida</taxon>
        <taxon>Liliopsida</taxon>
        <taxon>Poales</taxon>
        <taxon>Poaceae</taxon>
        <taxon>PACMAD clade</taxon>
        <taxon>Panicoideae</taxon>
        <taxon>Panicodae</taxon>
        <taxon>Paniceae</taxon>
        <taxon>Anthephorinae</taxon>
        <taxon>Digitaria</taxon>
    </lineage>
</organism>
<sequence length="1908" mass="210197">MALGNPRDTLGYPNLGPKLLGIKAHDDIDLAQQPSKGPPSLPRSHPARGKRLPSIGVSVSATPTLERVVSVSLEAQRPRGQPRPSSGWFPSRSRLSALEGNPDPRAGGFRLARGSAPSRATPTLERVVSLELATQARAGLAGNNAQRSATHQRHHDAVKKQGSLLHAITYSRRGHRSNPLATATSKEATEARIGPRTQDTTFDAVNCHEKEGRYVSPCHVVSGVGRRDSRSRTVRGMDEHLGLRSLSPSPTLLVNPYYKQHVTRCIASLLDVRPRGRNQDKTSTAITRRCRCDQIRHRHAALLSFPMTNFGEGRPPLGESNLLPAGQEIRFGSLRFQTCGDDYHMRILQKDPSNQPEPHHQPPATPRRRSRPGPRARRTRAARRAADIGDPHPTREGGILWSGSQERAAPILPGPMAAPRATTAHSYPYGLRTSVDAYASFIRTAMSANGNQPGCHPVSKQYFADPLPGDSRTESDDGHAFMRRHPGWDYSGLRDPEAFIAFQTAADYCFEYSDDEYDPTRECFVINDGQASKGSTSDDDGGGDDQGNDDGMDPIGAQPSDPSDHSPSEDERDPRHLPRVSGDVSPPARSDREPGKRGDEHATNPRHAGRVAQARILAEGKDDELAPRTGQKLIAAAALLRAMPEAATPEGRKLHLEARKLVEHAARQQAESSASRLRRPSASKGERGEEPSVRSPRPNGRARAQSCGDSCRDSAQRHANEPRTPEARTLPTRVPARSRLRDTRGAVGDGDARNTLNHIRQREGARAHQRGRTDVRWNRDAVSEPAGTRVFSRNIRTAPIPPRFRQPTTITKYSGETDPRVWLNDYRLACQLGGATDEAMIIRNLPLHLADSARTWLEHLPPNRIRDWDDLVETFVGNFQGTYVRPGNTWDLRGCRQKPGESLRDFIRRFSKRCTELPNITDHQIIHFFLESTTSYNLICKLGRDPPPDANRLFEVASKYASGEEAANAIFNGKKGKRPEETPAEGSRPRKPSRNGPQPQGAWRRDDPPPTEILANACDIQQLRQGRLSRVLAYASRLRQHLTSLRLSHSRTIDPSGYFLSRRMHSTRLLFRNPRREDTRLLAYASRLRQHLTSLRLMATSFRGACIRHDVHRRDAFRVRFNHQGHPSRRHLRPGKDALPPSGQLCGHFAHATPEKARALPHEVAVTALTVIMTPHQEVEGTFNTPTLERAAFILLIRGSNLGPSKGFDKGSRSTESGIIDGTLEARALEEANRLCSRPGKVPRSRDPTRGSIEPSTSIERGRVPSSILLRKAFTGVSYDHEPTLIERGMDVRSNYPLSAHPGIHGSIPIVGSMDRPLLSPSKGIPRNEEKFGTSRAKRGSGAPSAVDKPTRPCSSPHRPHRAERNMRRERSRLPPRREEVIVLLIRGSNLGPSKGFDKGPRSTESGIINGTLEARTLEETNRLCSRPGKVPRSRDPSGGASSPRPLSNEPTLIERGMDVHSNHPLPAQPGIRGSIPPREARVASSSAPSNREREARRKLEIPPTSGAVDEPTPEEAVNALHIRLRPWESLGGYTRGCASAPPRILGTHEETKASKASTNSSLRGIKLHPCEGSGATVGYLQKGYPNLGPKLLGIKAHDDIDLAQQPSKGPPSLPRSHPARGKRLPSIGVSVSFEAQRPRGRPRPSSGWFPSRSRLSALEGNPDPRAGGFRLARGSAPSRATPTLERVVSLELATQARAGLAGNNAQRSATHQRHHDAVKKQGSLLHAITYSRRGHRSNPLATATSKEATEARIGPRTQDTTFDAVNCHEKEGRYVSPCHVVSGVGRRDSRSRTVRGMDEHLGLRSLSPSPTLLVNPYYKQHVTRCIAPLLDVRPRGRNQDKTSSLTLAIGKTSAGATTTRQSRQQHKQRCSLAAAETPDPWQPWRRTANYQPSSWDYDALLSLEWRS</sequence>
<feature type="compositionally biased region" description="Basic and acidic residues" evidence="1">
    <location>
        <begin position="1491"/>
        <end position="1501"/>
    </location>
</feature>
<feature type="region of interest" description="Disordered" evidence="1">
    <location>
        <begin position="528"/>
        <end position="611"/>
    </location>
</feature>
<feature type="domain" description="Retrotransposon gag" evidence="2">
    <location>
        <begin position="846"/>
        <end position="931"/>
    </location>
</feature>
<feature type="compositionally biased region" description="Basic and acidic residues" evidence="1">
    <location>
        <begin position="710"/>
        <end position="726"/>
    </location>
</feature>
<feature type="region of interest" description="Disordered" evidence="1">
    <location>
        <begin position="1390"/>
        <end position="1512"/>
    </location>
</feature>
<comment type="caution">
    <text evidence="3">The sequence shown here is derived from an EMBL/GenBank/DDBJ whole genome shotgun (WGS) entry which is preliminary data.</text>
</comment>
<dbReference type="Proteomes" id="UP000636709">
    <property type="component" value="Unassembled WGS sequence"/>
</dbReference>
<feature type="region of interest" description="Disordered" evidence="1">
    <location>
        <begin position="664"/>
        <end position="737"/>
    </location>
</feature>
<dbReference type="Pfam" id="PF03732">
    <property type="entry name" value="Retrotrans_gag"/>
    <property type="match status" value="1"/>
</dbReference>
<evidence type="ECO:0000259" key="2">
    <source>
        <dbReference type="Pfam" id="PF03732"/>
    </source>
</evidence>
<feature type="region of interest" description="Disordered" evidence="1">
    <location>
        <begin position="1236"/>
        <end position="1260"/>
    </location>
</feature>
<feature type="compositionally biased region" description="Basic and acidic residues" evidence="1">
    <location>
        <begin position="384"/>
        <end position="395"/>
    </location>
</feature>
<name>A0A835C124_9POAL</name>
<feature type="region of interest" description="Disordered" evidence="1">
    <location>
        <begin position="1315"/>
        <end position="1375"/>
    </location>
</feature>
<feature type="region of interest" description="Disordered" evidence="1">
    <location>
        <begin position="969"/>
        <end position="1009"/>
    </location>
</feature>
<dbReference type="InterPro" id="IPR005162">
    <property type="entry name" value="Retrotrans_gag_dom"/>
</dbReference>
<feature type="compositionally biased region" description="Acidic residues" evidence="1">
    <location>
        <begin position="537"/>
        <end position="552"/>
    </location>
</feature>
<dbReference type="OrthoDB" id="693243at2759"/>
<proteinExistence type="predicted"/>
<feature type="compositionally biased region" description="Basic and acidic residues" evidence="1">
    <location>
        <begin position="589"/>
        <end position="603"/>
    </location>
</feature>
<gene>
    <name evidence="3" type="ORF">HU200_022678</name>
</gene>
<dbReference type="PANTHER" id="PTHR33223:SF8">
    <property type="entry name" value="OS04G0172440 PROTEIN"/>
    <property type="match status" value="1"/>
</dbReference>
<dbReference type="PANTHER" id="PTHR33223">
    <property type="entry name" value="CCHC-TYPE DOMAIN-CONTAINING PROTEIN"/>
    <property type="match status" value="1"/>
</dbReference>
<accession>A0A835C124</accession>
<feature type="compositionally biased region" description="Basic residues" evidence="1">
    <location>
        <begin position="366"/>
        <end position="383"/>
    </location>
</feature>
<feature type="compositionally biased region" description="Basic and acidic residues" evidence="1">
    <location>
        <begin position="1363"/>
        <end position="1375"/>
    </location>
</feature>
<feature type="region of interest" description="Disordered" evidence="1">
    <location>
        <begin position="72"/>
        <end position="120"/>
    </location>
</feature>
<evidence type="ECO:0000256" key="1">
    <source>
        <dbReference type="SAM" id="MobiDB-lite"/>
    </source>
</evidence>
<evidence type="ECO:0000313" key="3">
    <source>
        <dbReference type="EMBL" id="KAF8722049.1"/>
    </source>
</evidence>
<keyword evidence="4" id="KW-1185">Reference proteome</keyword>
<feature type="region of interest" description="Disordered" evidence="1">
    <location>
        <begin position="26"/>
        <end position="58"/>
    </location>
</feature>
<feature type="region of interest" description="Disordered" evidence="1">
    <location>
        <begin position="348"/>
        <end position="402"/>
    </location>
</feature>